<evidence type="ECO:0000313" key="3">
    <source>
        <dbReference type="Proteomes" id="UP000478148"/>
    </source>
</evidence>
<keyword evidence="3" id="KW-1185">Reference proteome</keyword>
<feature type="transmembrane region" description="Helical" evidence="1">
    <location>
        <begin position="52"/>
        <end position="70"/>
    </location>
</feature>
<organism evidence="2 3">
    <name type="scientific">Verrucosispora sioxanthis</name>
    <dbReference type="NCBI Taxonomy" id="2499994"/>
    <lineage>
        <taxon>Bacteria</taxon>
        <taxon>Bacillati</taxon>
        <taxon>Actinomycetota</taxon>
        <taxon>Actinomycetes</taxon>
        <taxon>Micromonosporales</taxon>
        <taxon>Micromonosporaceae</taxon>
        <taxon>Micromonospora</taxon>
    </lineage>
</organism>
<feature type="transmembrane region" description="Helical" evidence="1">
    <location>
        <begin position="28"/>
        <end position="46"/>
    </location>
</feature>
<keyword evidence="1" id="KW-0812">Transmembrane</keyword>
<evidence type="ECO:0000313" key="2">
    <source>
        <dbReference type="EMBL" id="NGM15892.1"/>
    </source>
</evidence>
<sequence>MIRLVAGSRFGNRARTGRAAGWEVEMRALLWVVGVVAGVLVLLGLLLEAVQWLVIIGLVALAAVIVLAFVRGRRSAHNYPNRR</sequence>
<proteinExistence type="predicted"/>
<dbReference type="AlphaFoldDB" id="A0A6M1LCE8"/>
<dbReference type="EMBL" id="SAIY01000012">
    <property type="protein sequence ID" value="NGM15892.1"/>
    <property type="molecule type" value="Genomic_DNA"/>
</dbReference>
<comment type="caution">
    <text evidence="2">The sequence shown here is derived from an EMBL/GenBank/DDBJ whole genome shotgun (WGS) entry which is preliminary data.</text>
</comment>
<dbReference type="RefSeq" id="WP_164449744.1">
    <property type="nucleotide sequence ID" value="NZ_SAIY01000012.1"/>
</dbReference>
<accession>A0A6M1LCE8</accession>
<keyword evidence="1" id="KW-0472">Membrane</keyword>
<dbReference type="Proteomes" id="UP000478148">
    <property type="component" value="Unassembled WGS sequence"/>
</dbReference>
<evidence type="ECO:0008006" key="4">
    <source>
        <dbReference type="Google" id="ProtNLM"/>
    </source>
</evidence>
<evidence type="ECO:0000256" key="1">
    <source>
        <dbReference type="SAM" id="Phobius"/>
    </source>
</evidence>
<keyword evidence="1" id="KW-1133">Transmembrane helix</keyword>
<protein>
    <recommendedName>
        <fullName evidence="4">DUF3040 domain-containing protein</fullName>
    </recommendedName>
</protein>
<reference evidence="2 3" key="1">
    <citation type="submission" date="2020-02" db="EMBL/GenBank/DDBJ databases">
        <title>Draft Genome Sequence of Verrucosispora sp. Strain CWR15, Isolated from Gulf of Mexico Sponge.</title>
        <authorList>
            <person name="Kennedy S.J."/>
            <person name="Cella E."/>
            <person name="Azarian T."/>
            <person name="Baker B.J."/>
            <person name="Shaw L.N."/>
        </authorList>
    </citation>
    <scope>NUCLEOTIDE SEQUENCE [LARGE SCALE GENOMIC DNA]</scope>
    <source>
        <strain evidence="2 3">CWR15</strain>
    </source>
</reference>
<gene>
    <name evidence="2" type="ORF">ENC19_26285</name>
</gene>
<name>A0A6M1LCE8_9ACTN</name>